<gene>
    <name evidence="8" type="ORF">SAMN05518684_1243</name>
</gene>
<dbReference type="Gene3D" id="3.90.100.10">
    <property type="entry name" value="Orn/Lys/Arg decarboxylase, C-terminal domain"/>
    <property type="match status" value="1"/>
</dbReference>
<evidence type="ECO:0000256" key="1">
    <source>
        <dbReference type="ARBA" id="ARBA00001933"/>
    </source>
</evidence>
<sequence length="484" mass="54035">MNQKDTPLFNQLKKHAEQSPQSFHVPGHKNGRVFYEKAKTMFQDILHIDQTEIEGLDDLHEADGVIAEAEQLAAELYGVRKTNFLVGGSTAGNLAMMMTAAERGETVLVQRSSHQSVFHGIELAGVKPVFLEPEGDEETGTVLGVSLRTLKEGIAAFPEAKAVFLTSPTYEGYGQPLSEHVQAAHKAGLMVCVDEAHGAHLIYEKGASWPQSAIKAGADMVVHSAHKSLPAMTMSSFIHVNSSRVNEERLRYCLRMLQSSSPSYPLMASLDTARAYLASFTDSDWRHITARVAQFKEEVGRGSCWGQTPQKLGNYVQDPLKLAFVTRFAGVPFKWKRRMEESNVFPELVSPYHLLLTLPLTSELPSGERWPGFFQEVLHLNKDDIERYHTRRKTAFFHEKNISGLAYTIDEMRNRETSLVPWTASKGFISAETITPYPPGIPLVLKGERIERTHVARLAELVDAGASFQTGKKWIEEGIKIFLQ</sequence>
<dbReference type="GO" id="GO:0016831">
    <property type="term" value="F:carboxy-lyase activity"/>
    <property type="evidence" value="ECO:0007669"/>
    <property type="project" value="UniProtKB-KW"/>
</dbReference>
<dbReference type="InterPro" id="IPR036633">
    <property type="entry name" value="Prn/Lys/Arg_de-COase_C_sf"/>
</dbReference>
<evidence type="ECO:0000256" key="2">
    <source>
        <dbReference type="ARBA" id="ARBA00010671"/>
    </source>
</evidence>
<reference evidence="9" key="1">
    <citation type="submission" date="2016-10" db="EMBL/GenBank/DDBJ databases">
        <authorList>
            <person name="Varghese N."/>
            <person name="Submissions S."/>
        </authorList>
    </citation>
    <scope>NUCLEOTIDE SEQUENCE [LARGE SCALE GENOMIC DNA]</scope>
    <source>
        <strain evidence="9">S9</strain>
    </source>
</reference>
<dbReference type="AlphaFoldDB" id="A0A1H9X3A4"/>
<evidence type="ECO:0000313" key="9">
    <source>
        <dbReference type="Proteomes" id="UP000198571"/>
    </source>
</evidence>
<protein>
    <submittedName>
        <fullName evidence="8">Arginine/lysine/ornithine decarboxylase</fullName>
    </submittedName>
</protein>
<dbReference type="InterPro" id="IPR015424">
    <property type="entry name" value="PyrdxlP-dep_Trfase"/>
</dbReference>
<dbReference type="SUPFAM" id="SSF55904">
    <property type="entry name" value="Ornithine decarboxylase C-terminal domain"/>
    <property type="match status" value="1"/>
</dbReference>
<dbReference type="RefSeq" id="WP_143051265.1">
    <property type="nucleotide sequence ID" value="NZ_FOGT01000024.1"/>
</dbReference>
<keyword evidence="5" id="KW-0456">Lyase</keyword>
<dbReference type="PANTHER" id="PTHR43277">
    <property type="entry name" value="ARGININE DECARBOXYLASE"/>
    <property type="match status" value="1"/>
</dbReference>
<comment type="cofactor">
    <cofactor evidence="1">
        <name>pyridoxal 5'-phosphate</name>
        <dbReference type="ChEBI" id="CHEBI:597326"/>
    </cofactor>
</comment>
<dbReference type="InterPro" id="IPR015421">
    <property type="entry name" value="PyrdxlP-dep_Trfase_major"/>
</dbReference>
<comment type="similarity">
    <text evidence="2">Belongs to the Orn/Lys/Arg decarboxylase class-I family.</text>
</comment>
<feature type="domain" description="Orn/Lys/Arg decarboxylase C-terminal" evidence="7">
    <location>
        <begin position="408"/>
        <end position="453"/>
    </location>
</feature>
<evidence type="ECO:0000256" key="3">
    <source>
        <dbReference type="ARBA" id="ARBA00022793"/>
    </source>
</evidence>
<evidence type="ECO:0000256" key="5">
    <source>
        <dbReference type="ARBA" id="ARBA00023239"/>
    </source>
</evidence>
<organism evidence="8 9">
    <name type="scientific">Salipaludibacillus aurantiacus</name>
    <dbReference type="NCBI Taxonomy" id="1601833"/>
    <lineage>
        <taxon>Bacteria</taxon>
        <taxon>Bacillati</taxon>
        <taxon>Bacillota</taxon>
        <taxon>Bacilli</taxon>
        <taxon>Bacillales</taxon>
        <taxon>Bacillaceae</taxon>
    </lineage>
</organism>
<keyword evidence="4" id="KW-0663">Pyridoxal phosphate</keyword>
<evidence type="ECO:0000313" key="8">
    <source>
        <dbReference type="EMBL" id="SES40559.1"/>
    </source>
</evidence>
<dbReference type="Pfam" id="PF03711">
    <property type="entry name" value="OKR_DC_1_C"/>
    <property type="match status" value="1"/>
</dbReference>
<dbReference type="InterPro" id="IPR052357">
    <property type="entry name" value="Orn_Lys_Arg_decarboxylase-I"/>
</dbReference>
<dbReference type="Proteomes" id="UP000198571">
    <property type="component" value="Unassembled WGS sequence"/>
</dbReference>
<keyword evidence="3" id="KW-0210">Decarboxylase</keyword>
<dbReference type="Gene3D" id="3.40.640.10">
    <property type="entry name" value="Type I PLP-dependent aspartate aminotransferase-like (Major domain)"/>
    <property type="match status" value="1"/>
</dbReference>
<dbReference type="SUPFAM" id="SSF53383">
    <property type="entry name" value="PLP-dependent transferases"/>
    <property type="match status" value="1"/>
</dbReference>
<proteinExistence type="inferred from homology"/>
<evidence type="ECO:0000259" key="7">
    <source>
        <dbReference type="Pfam" id="PF03711"/>
    </source>
</evidence>
<dbReference type="STRING" id="1601833.SAMN05518684_1243"/>
<accession>A0A1H9X3A4</accession>
<keyword evidence="9" id="KW-1185">Reference proteome</keyword>
<dbReference type="EMBL" id="FOGT01000024">
    <property type="protein sequence ID" value="SES40559.1"/>
    <property type="molecule type" value="Genomic_DNA"/>
</dbReference>
<dbReference type="OrthoDB" id="9815233at2"/>
<dbReference type="PANTHER" id="PTHR43277:SF3">
    <property type="entry name" value="DECARBOXYLASE, PUTATIVE-RELATED"/>
    <property type="match status" value="1"/>
</dbReference>
<dbReference type="InterPro" id="IPR008286">
    <property type="entry name" value="Prn/Lys/Arg_de-COase_C"/>
</dbReference>
<dbReference type="InterPro" id="IPR000310">
    <property type="entry name" value="Orn/Lys/Arg_deCO2ase_major_dom"/>
</dbReference>
<name>A0A1H9X3A4_9BACI</name>
<feature type="domain" description="Orn/Lys/Arg decarboxylases family 1 pyridoxal-P attachment site" evidence="6">
    <location>
        <begin position="6"/>
        <end position="301"/>
    </location>
</feature>
<dbReference type="Pfam" id="PF01276">
    <property type="entry name" value="OKR_DC_1"/>
    <property type="match status" value="1"/>
</dbReference>
<evidence type="ECO:0000259" key="6">
    <source>
        <dbReference type="Pfam" id="PF01276"/>
    </source>
</evidence>
<evidence type="ECO:0000256" key="4">
    <source>
        <dbReference type="ARBA" id="ARBA00022898"/>
    </source>
</evidence>